<dbReference type="Pfam" id="PF26422">
    <property type="entry name" value="Halo_JAB_MPN"/>
    <property type="match status" value="1"/>
</dbReference>
<dbReference type="RefSeq" id="WP_015763595.1">
    <property type="nucleotide sequence ID" value="NZ_CP039375.1"/>
</dbReference>
<dbReference type="AlphaFoldDB" id="A0A4D6KAQ5"/>
<dbReference type="InterPro" id="IPR058877">
    <property type="entry name" value="JAB/MPN_dom-containing"/>
</dbReference>
<dbReference type="GeneID" id="42177375"/>
<reference evidence="1 2" key="1">
    <citation type="submission" date="2019-04" db="EMBL/GenBank/DDBJ databases">
        <title>Complete genome sequence of Arthrobacter sp. ZXY-2 associated with effective atrazine degradation and salt adaptation.</title>
        <authorList>
            <person name="Zhao X."/>
        </authorList>
    </citation>
    <scope>NUCLEOTIDE SEQUENCE [LARGE SCALE GENOMIC DNA]</scope>
    <source>
        <strain evidence="2">ZP60</strain>
    </source>
</reference>
<gene>
    <name evidence="1" type="ORF">E5139_00520</name>
</gene>
<protein>
    <submittedName>
        <fullName evidence="1">Uncharacterized protein</fullName>
    </submittedName>
</protein>
<name>A0A4D6KAQ5_9EURY</name>
<dbReference type="Proteomes" id="UP000297053">
    <property type="component" value="Chromosome"/>
</dbReference>
<dbReference type="OMA" id="PVFTDFF"/>
<proteinExistence type="predicted"/>
<reference evidence="1 2" key="2">
    <citation type="submission" date="2019-04" db="EMBL/GenBank/DDBJ databases">
        <authorList>
            <person name="Yang S."/>
            <person name="Wei W."/>
        </authorList>
    </citation>
    <scope>NUCLEOTIDE SEQUENCE [LARGE SCALE GENOMIC DNA]</scope>
    <source>
        <strain evidence="2">ZP60</strain>
    </source>
</reference>
<sequence length="136" mass="14547">MIYATRGLVESLLGMGRDADPDSVTVAVSVTPAGDLPEADLDPTTDVFTHFYMPSAGNSVSAVFGFDLGTPVAQSNGRFVSHPEGRLDVTKTDDLHEVIFVAVPPWDEESIAAFDRRGEELSLTVLDVAPPEEALE</sequence>
<dbReference type="KEGG" id="halz:E5139_00520"/>
<evidence type="ECO:0000313" key="1">
    <source>
        <dbReference type="EMBL" id="QCD64182.1"/>
    </source>
</evidence>
<accession>A0A4D6KAQ5</accession>
<organism evidence="1 2">
    <name type="scientific">Halomicrobium mukohataei</name>
    <dbReference type="NCBI Taxonomy" id="57705"/>
    <lineage>
        <taxon>Archaea</taxon>
        <taxon>Methanobacteriati</taxon>
        <taxon>Methanobacteriota</taxon>
        <taxon>Stenosarchaea group</taxon>
        <taxon>Halobacteria</taxon>
        <taxon>Halobacteriales</taxon>
        <taxon>Haloarculaceae</taxon>
        <taxon>Halomicrobium</taxon>
    </lineage>
</organism>
<dbReference type="EMBL" id="CP039375">
    <property type="protein sequence ID" value="QCD64182.1"/>
    <property type="molecule type" value="Genomic_DNA"/>
</dbReference>
<evidence type="ECO:0000313" key="2">
    <source>
        <dbReference type="Proteomes" id="UP000297053"/>
    </source>
</evidence>